<dbReference type="AlphaFoldDB" id="A0A2T0W655"/>
<dbReference type="PROSITE" id="PS51383">
    <property type="entry name" value="YJEF_C_3"/>
    <property type="match status" value="1"/>
</dbReference>
<keyword evidence="1 6" id="KW-0547">Nucleotide-binding</keyword>
<evidence type="ECO:0000313" key="9">
    <source>
        <dbReference type="Proteomes" id="UP000238205"/>
    </source>
</evidence>
<dbReference type="Gene3D" id="3.40.1190.20">
    <property type="match status" value="1"/>
</dbReference>
<dbReference type="PANTHER" id="PTHR12592:SF0">
    <property type="entry name" value="ATP-DEPENDENT (S)-NAD(P)H-HYDRATE DEHYDRATASE"/>
    <property type="match status" value="1"/>
</dbReference>
<evidence type="ECO:0000256" key="4">
    <source>
        <dbReference type="ARBA" id="ARBA00023027"/>
    </source>
</evidence>
<dbReference type="GO" id="GO:0052855">
    <property type="term" value="F:ADP-dependent NAD(P)H-hydrate dehydratase activity"/>
    <property type="evidence" value="ECO:0007669"/>
    <property type="project" value="UniProtKB-UniRule"/>
</dbReference>
<proteinExistence type="inferred from homology"/>
<evidence type="ECO:0000256" key="5">
    <source>
        <dbReference type="ARBA" id="ARBA00023239"/>
    </source>
</evidence>
<dbReference type="GO" id="GO:0052856">
    <property type="term" value="F:NAD(P)HX epimerase activity"/>
    <property type="evidence" value="ECO:0007669"/>
    <property type="project" value="TreeGrafter"/>
</dbReference>
<keyword evidence="4 6" id="KW-0520">NAD</keyword>
<dbReference type="PROSITE" id="PS01050">
    <property type="entry name" value="YJEF_C_2"/>
    <property type="match status" value="1"/>
</dbReference>
<protein>
    <recommendedName>
        <fullName evidence="6">ADP-dependent (S)-NAD(P)H-hydrate dehydratase</fullName>
        <ecNumber evidence="6">4.2.1.136</ecNumber>
    </recommendedName>
    <alternativeName>
        <fullName evidence="6">ADP-dependent NAD(P)HX dehydratase</fullName>
    </alternativeName>
</protein>
<evidence type="ECO:0000256" key="3">
    <source>
        <dbReference type="ARBA" id="ARBA00022857"/>
    </source>
</evidence>
<feature type="binding site" evidence="6">
    <location>
        <begin position="186"/>
        <end position="190"/>
    </location>
    <ligand>
        <name>AMP</name>
        <dbReference type="ChEBI" id="CHEBI:456215"/>
    </ligand>
</feature>
<keyword evidence="3 6" id="KW-0521">NADP</keyword>
<dbReference type="EMBL" id="PVTO01000015">
    <property type="protein sequence ID" value="PRY82200.1"/>
    <property type="molecule type" value="Genomic_DNA"/>
</dbReference>
<dbReference type="PANTHER" id="PTHR12592">
    <property type="entry name" value="ATP-DEPENDENT (S)-NAD(P)H-HYDRATE DEHYDRATASE FAMILY MEMBER"/>
    <property type="match status" value="1"/>
</dbReference>
<evidence type="ECO:0000259" key="7">
    <source>
        <dbReference type="PROSITE" id="PS51383"/>
    </source>
</evidence>
<organism evidence="8 9">
    <name type="scientific">Alkalibacterium olivapovliticus</name>
    <dbReference type="NCBI Taxonomy" id="99907"/>
    <lineage>
        <taxon>Bacteria</taxon>
        <taxon>Bacillati</taxon>
        <taxon>Bacillota</taxon>
        <taxon>Bacilli</taxon>
        <taxon>Lactobacillales</taxon>
        <taxon>Carnobacteriaceae</taxon>
        <taxon>Alkalibacterium</taxon>
    </lineage>
</organism>
<feature type="binding site" evidence="6">
    <location>
        <position position="215"/>
    </location>
    <ligand>
        <name>(6S)-NADPHX</name>
        <dbReference type="ChEBI" id="CHEBI:64076"/>
    </ligand>
</feature>
<evidence type="ECO:0000256" key="1">
    <source>
        <dbReference type="ARBA" id="ARBA00022741"/>
    </source>
</evidence>
<evidence type="ECO:0000256" key="6">
    <source>
        <dbReference type="HAMAP-Rule" id="MF_01965"/>
    </source>
</evidence>
<dbReference type="PROSITE" id="PS01049">
    <property type="entry name" value="YJEF_C_1"/>
    <property type="match status" value="1"/>
</dbReference>
<gene>
    <name evidence="6" type="primary">nnrD</name>
    <name evidence="8" type="ORF">CLV38_11553</name>
</gene>
<dbReference type="RefSeq" id="WP_106194074.1">
    <property type="nucleotide sequence ID" value="NZ_PVTO01000015.1"/>
</dbReference>
<feature type="domain" description="YjeF C-terminal" evidence="7">
    <location>
        <begin position="5"/>
        <end position="272"/>
    </location>
</feature>
<dbReference type="EC" id="4.2.1.136" evidence="6"/>
<comment type="cofactor">
    <cofactor evidence="6">
        <name>Mg(2+)</name>
        <dbReference type="ChEBI" id="CHEBI:18420"/>
    </cofactor>
</comment>
<feature type="binding site" evidence="6">
    <location>
        <position position="214"/>
    </location>
    <ligand>
        <name>AMP</name>
        <dbReference type="ChEBI" id="CHEBI:456215"/>
    </ligand>
</feature>
<comment type="similarity">
    <text evidence="6">Belongs to the NnrD/CARKD family.</text>
</comment>
<comment type="catalytic activity">
    <reaction evidence="6">
        <text>(6S)-NADHX + ADP = AMP + phosphate + NADH + H(+)</text>
        <dbReference type="Rhea" id="RHEA:32223"/>
        <dbReference type="ChEBI" id="CHEBI:15378"/>
        <dbReference type="ChEBI" id="CHEBI:43474"/>
        <dbReference type="ChEBI" id="CHEBI:57945"/>
        <dbReference type="ChEBI" id="CHEBI:64074"/>
        <dbReference type="ChEBI" id="CHEBI:456215"/>
        <dbReference type="ChEBI" id="CHEBI:456216"/>
        <dbReference type="EC" id="4.2.1.136"/>
    </reaction>
</comment>
<keyword evidence="8" id="KW-0418">Kinase</keyword>
<dbReference type="Proteomes" id="UP000238205">
    <property type="component" value="Unassembled WGS sequence"/>
</dbReference>
<evidence type="ECO:0000313" key="8">
    <source>
        <dbReference type="EMBL" id="PRY82200.1"/>
    </source>
</evidence>
<dbReference type="GO" id="GO:0110051">
    <property type="term" value="P:metabolite repair"/>
    <property type="evidence" value="ECO:0007669"/>
    <property type="project" value="TreeGrafter"/>
</dbReference>
<keyword evidence="2 6" id="KW-0067">ATP-binding</keyword>
<dbReference type="Pfam" id="PF01256">
    <property type="entry name" value="Carb_kinase"/>
    <property type="match status" value="1"/>
</dbReference>
<feature type="binding site" evidence="6">
    <location>
        <position position="40"/>
    </location>
    <ligand>
        <name>(6S)-NADPHX</name>
        <dbReference type="ChEBI" id="CHEBI:64076"/>
    </ligand>
</feature>
<feature type="binding site" evidence="6">
    <location>
        <position position="152"/>
    </location>
    <ligand>
        <name>(6S)-NADPHX</name>
        <dbReference type="ChEBI" id="CHEBI:64076"/>
    </ligand>
</feature>
<dbReference type="GO" id="GO:0005524">
    <property type="term" value="F:ATP binding"/>
    <property type="evidence" value="ECO:0007669"/>
    <property type="project" value="UniProtKB-KW"/>
</dbReference>
<dbReference type="InterPro" id="IPR000631">
    <property type="entry name" value="CARKD"/>
</dbReference>
<dbReference type="OrthoDB" id="9806925at2"/>
<reference evidence="8 9" key="1">
    <citation type="submission" date="2018-03" db="EMBL/GenBank/DDBJ databases">
        <title>Genomic Encyclopedia of Archaeal and Bacterial Type Strains, Phase II (KMG-II): from individual species to whole genera.</title>
        <authorList>
            <person name="Goeker M."/>
        </authorList>
    </citation>
    <scope>NUCLEOTIDE SEQUENCE [LARGE SCALE GENOMIC DNA]</scope>
    <source>
        <strain evidence="8 9">DSM 13175</strain>
    </source>
</reference>
<feature type="binding site" evidence="6">
    <location>
        <position position="101"/>
    </location>
    <ligand>
        <name>(6S)-NADPHX</name>
        <dbReference type="ChEBI" id="CHEBI:64076"/>
    </ligand>
</feature>
<dbReference type="SUPFAM" id="SSF53613">
    <property type="entry name" value="Ribokinase-like"/>
    <property type="match status" value="1"/>
</dbReference>
<comment type="catalytic activity">
    <reaction evidence="6">
        <text>(6S)-NADPHX + ADP = AMP + phosphate + NADPH + H(+)</text>
        <dbReference type="Rhea" id="RHEA:32235"/>
        <dbReference type="ChEBI" id="CHEBI:15378"/>
        <dbReference type="ChEBI" id="CHEBI:43474"/>
        <dbReference type="ChEBI" id="CHEBI:57783"/>
        <dbReference type="ChEBI" id="CHEBI:64076"/>
        <dbReference type="ChEBI" id="CHEBI:456215"/>
        <dbReference type="ChEBI" id="CHEBI:456216"/>
        <dbReference type="EC" id="4.2.1.136"/>
    </reaction>
</comment>
<name>A0A2T0W655_9LACT</name>
<dbReference type="GO" id="GO:0016301">
    <property type="term" value="F:kinase activity"/>
    <property type="evidence" value="ECO:0007669"/>
    <property type="project" value="UniProtKB-KW"/>
</dbReference>
<accession>A0A2T0W655</accession>
<comment type="subunit">
    <text evidence="6">Homotetramer.</text>
</comment>
<keyword evidence="9" id="KW-1185">Reference proteome</keyword>
<evidence type="ECO:0000256" key="2">
    <source>
        <dbReference type="ARBA" id="ARBA00022840"/>
    </source>
</evidence>
<dbReference type="GO" id="GO:0046496">
    <property type="term" value="P:nicotinamide nucleotide metabolic process"/>
    <property type="evidence" value="ECO:0007669"/>
    <property type="project" value="UniProtKB-UniRule"/>
</dbReference>
<comment type="caution">
    <text evidence="8">The sequence shown here is derived from an EMBL/GenBank/DDBJ whole genome shotgun (WGS) entry which is preliminary data.</text>
</comment>
<keyword evidence="5 6" id="KW-0456">Lyase</keyword>
<dbReference type="HAMAP" id="MF_01965">
    <property type="entry name" value="NADHX_dehydratase"/>
    <property type="match status" value="1"/>
</dbReference>
<dbReference type="CDD" id="cd01171">
    <property type="entry name" value="YXKO-related"/>
    <property type="match status" value="1"/>
</dbReference>
<keyword evidence="8" id="KW-0808">Transferase</keyword>
<dbReference type="InterPro" id="IPR029056">
    <property type="entry name" value="Ribokinase-like"/>
</dbReference>
<comment type="function">
    <text evidence="6">Catalyzes the dehydration of the S-form of NAD(P)HX at the expense of ADP, which is converted to AMP. Together with NAD(P)HX epimerase, which catalyzes the epimerization of the S- and R-forms, the enzyme allows the repair of both epimers of NAD(P)HX, a damaged form of NAD(P)H that is a result of enzymatic or heat-dependent hydration.</text>
</comment>
<sequence>MEKITKEKVEAFIPKRKRDSYKGTYGRVLFVGGNQNMGGAIMLSASAGLHSGAGLVTVATHSSNQAALHTRLPEAMFLPMEDLNQLEEKIDSMDVIVVGPGLGRDTLALNVLQTVYQTAGKDQLVLVDGDAIYLHVNEKLPETEASLIFTPHLGEWRTMTGLPLDEQYLETNQEKVKELNAVVVLKKSRTEVYYEEEVWQNTTGNPAMATGGMGDTLAGMIGGFVAQFDDNKKAVLSAVYLHSYIGDELAKTQYVTLPSHIIEKIPFTMKEFTKTAGKLSFI</sequence>
<dbReference type="InterPro" id="IPR017953">
    <property type="entry name" value="Carbohydrate_kinase_pred_CS"/>
</dbReference>
<dbReference type="NCBIfam" id="TIGR00196">
    <property type="entry name" value="yjeF_cterm"/>
    <property type="match status" value="1"/>
</dbReference>